<evidence type="ECO:0000313" key="1">
    <source>
        <dbReference type="EMBL" id="MCY1721146.1"/>
    </source>
</evidence>
<dbReference type="AlphaFoldDB" id="A0A9X3F5V1"/>
<gene>
    <name evidence="1" type="ORF">OU798_12380</name>
</gene>
<accession>A0A9X3F5V1</accession>
<dbReference type="Proteomes" id="UP001145087">
    <property type="component" value="Unassembled WGS sequence"/>
</dbReference>
<proteinExistence type="predicted"/>
<keyword evidence="2" id="KW-1185">Reference proteome</keyword>
<sequence>MNNRFAHIITTVLLGIILVALTVEKSAAQITVHECDTMTFSVTSRPNIPETHFVWGIYTASDQPKDVLDPAGTLDPALYFVDGMYASGEGRTVKVTGLAPGKYYVRIHVWDEVSCTDNIEMYVMTVLESELVMEMYADSVCIGEPTNVYIRFTGRGPYEITYTVGDELTPSVVNLNGTEVDPEITIPINQPLPVGETTFWVIKVEDNCKAYEYTGDERPSTGIVIYPKPTQSRIYLKDD</sequence>
<protein>
    <submittedName>
        <fullName evidence="1">Uncharacterized protein</fullName>
    </submittedName>
</protein>
<dbReference type="RefSeq" id="WP_343333478.1">
    <property type="nucleotide sequence ID" value="NZ_JAPOHD010000027.1"/>
</dbReference>
<comment type="caution">
    <text evidence="1">The sequence shown here is derived from an EMBL/GenBank/DDBJ whole genome shotgun (WGS) entry which is preliminary data.</text>
</comment>
<reference evidence="1" key="1">
    <citation type="submission" date="2022-11" db="EMBL/GenBank/DDBJ databases">
        <title>Marilongibacter aestuarii gen. nov., sp. nov., isolated from tidal flat sediment.</title>
        <authorList>
            <person name="Jiayan W."/>
        </authorList>
    </citation>
    <scope>NUCLEOTIDE SEQUENCE</scope>
    <source>
        <strain evidence="1">Z1-6</strain>
    </source>
</reference>
<dbReference type="EMBL" id="JAPOHD010000027">
    <property type="protein sequence ID" value="MCY1721146.1"/>
    <property type="molecule type" value="Genomic_DNA"/>
</dbReference>
<evidence type="ECO:0000313" key="2">
    <source>
        <dbReference type="Proteomes" id="UP001145087"/>
    </source>
</evidence>
<organism evidence="1 2">
    <name type="scientific">Draconibacterium aestuarii</name>
    <dbReference type="NCBI Taxonomy" id="2998507"/>
    <lineage>
        <taxon>Bacteria</taxon>
        <taxon>Pseudomonadati</taxon>
        <taxon>Bacteroidota</taxon>
        <taxon>Bacteroidia</taxon>
        <taxon>Marinilabiliales</taxon>
        <taxon>Prolixibacteraceae</taxon>
        <taxon>Draconibacterium</taxon>
    </lineage>
</organism>
<name>A0A9X3F5V1_9BACT</name>